<evidence type="ECO:0000313" key="1">
    <source>
        <dbReference type="EMBL" id="KRO11241.1"/>
    </source>
</evidence>
<proteinExistence type="predicted"/>
<reference evidence="1 2" key="1">
    <citation type="journal article" date="2015" name="Genome Announc.">
        <title>Expanding the biotechnology potential of lactobacilli through comparative genomics of 213 strains and associated genera.</title>
        <authorList>
            <person name="Sun Z."/>
            <person name="Harris H.M."/>
            <person name="McCann A."/>
            <person name="Guo C."/>
            <person name="Argimon S."/>
            <person name="Zhang W."/>
            <person name="Yang X."/>
            <person name="Jeffery I.B."/>
            <person name="Cooney J.C."/>
            <person name="Kagawa T.F."/>
            <person name="Liu W."/>
            <person name="Song Y."/>
            <person name="Salvetti E."/>
            <person name="Wrobel A."/>
            <person name="Rasinkangas P."/>
            <person name="Parkhill J."/>
            <person name="Rea M.C."/>
            <person name="O'Sullivan O."/>
            <person name="Ritari J."/>
            <person name="Douillard F.P."/>
            <person name="Paul Ross R."/>
            <person name="Yang R."/>
            <person name="Briner A.E."/>
            <person name="Felis G.E."/>
            <person name="de Vos W.M."/>
            <person name="Barrangou R."/>
            <person name="Klaenhammer T.R."/>
            <person name="Caufield P.W."/>
            <person name="Cui Y."/>
            <person name="Zhang H."/>
            <person name="O'Toole P.W."/>
        </authorList>
    </citation>
    <scope>NUCLEOTIDE SEQUENCE [LARGE SCALE GENOMIC DNA]</scope>
    <source>
        <strain evidence="1 2">LMG 26013</strain>
    </source>
</reference>
<accession>A0A0R2MC18</accession>
<gene>
    <name evidence="1" type="ORF">IV64_GL002413</name>
</gene>
<dbReference type="AlphaFoldDB" id="A0A0R2MC18"/>
<sequence length="127" mass="14353">MYADFDVTSIHASKAPGEVIHHSIIKSFKQYRTGSTYYANLVVHTTQTTTLSLANWYLLEGKLSQPNQFLSENLTINGQTTNVLSKGTNVIRVNTNVDKNIRPNLVVVTNPYKGKYNKFIFNTLKNE</sequence>
<evidence type="ECO:0000313" key="2">
    <source>
        <dbReference type="Proteomes" id="UP000051783"/>
    </source>
</evidence>
<organism evidence="1 2">
    <name type="scientific">Lactiplantibacillus xiangfangensis</name>
    <dbReference type="NCBI Taxonomy" id="942150"/>
    <lineage>
        <taxon>Bacteria</taxon>
        <taxon>Bacillati</taxon>
        <taxon>Bacillota</taxon>
        <taxon>Bacilli</taxon>
        <taxon>Lactobacillales</taxon>
        <taxon>Lactobacillaceae</taxon>
        <taxon>Lactiplantibacillus</taxon>
    </lineage>
</organism>
<name>A0A0R2MC18_9LACO</name>
<dbReference type="EMBL" id="JQCL01000056">
    <property type="protein sequence ID" value="KRO11241.1"/>
    <property type="molecule type" value="Genomic_DNA"/>
</dbReference>
<protein>
    <submittedName>
        <fullName evidence="1">Uncharacterized protein</fullName>
    </submittedName>
</protein>
<keyword evidence="2" id="KW-1185">Reference proteome</keyword>
<comment type="caution">
    <text evidence="1">The sequence shown here is derived from an EMBL/GenBank/DDBJ whole genome shotgun (WGS) entry which is preliminary data.</text>
</comment>
<dbReference type="PATRIC" id="fig|942150.3.peg.2521"/>
<dbReference type="Proteomes" id="UP000051783">
    <property type="component" value="Unassembled WGS sequence"/>
</dbReference>